<keyword evidence="3" id="KW-1003">Cell membrane</keyword>
<evidence type="ECO:0000313" key="8">
    <source>
        <dbReference type="EMBL" id="MCH4823078.1"/>
    </source>
</evidence>
<feature type="transmembrane region" description="Helical" evidence="7">
    <location>
        <begin position="53"/>
        <end position="74"/>
    </location>
</feature>
<reference evidence="8" key="1">
    <citation type="submission" date="2022-03" db="EMBL/GenBank/DDBJ databases">
        <title>Gramella crocea sp. nov., isolated from activated sludge of a seafood processing plant.</title>
        <authorList>
            <person name="Zhang X."/>
        </authorList>
    </citation>
    <scope>NUCLEOTIDE SEQUENCE</scope>
    <source>
        <strain evidence="8">YJ019</strain>
    </source>
</reference>
<keyword evidence="4 7" id="KW-0812">Transmembrane</keyword>
<sequence>MNSYRTNLNLMNTDIGLLIFRVSISVLMLTHGYPKLLRFFGPEEINFADPFGLGQTLTFGLAVFAEFVCSVFVLFGFLTRFSAIPIVITMAVAAFFIHATDGFGKQELPIIYMISFLFLVFSGGGRYSLDFLIQNKK</sequence>
<keyword evidence="5 7" id="KW-1133">Transmembrane helix</keyword>
<dbReference type="Proteomes" id="UP001139226">
    <property type="component" value="Unassembled WGS sequence"/>
</dbReference>
<protein>
    <submittedName>
        <fullName evidence="8">DoxX family protein</fullName>
    </submittedName>
</protein>
<dbReference type="EMBL" id="JAKVTV010000002">
    <property type="protein sequence ID" value="MCH4823078.1"/>
    <property type="molecule type" value="Genomic_DNA"/>
</dbReference>
<feature type="transmembrane region" description="Helical" evidence="7">
    <location>
        <begin position="12"/>
        <end position="33"/>
    </location>
</feature>
<evidence type="ECO:0000256" key="3">
    <source>
        <dbReference type="ARBA" id="ARBA00022475"/>
    </source>
</evidence>
<dbReference type="InterPro" id="IPR032808">
    <property type="entry name" value="DoxX"/>
</dbReference>
<comment type="similarity">
    <text evidence="2">Belongs to the DoxX family.</text>
</comment>
<comment type="caution">
    <text evidence="8">The sequence shown here is derived from an EMBL/GenBank/DDBJ whole genome shotgun (WGS) entry which is preliminary data.</text>
</comment>
<dbReference type="InterPro" id="IPR051907">
    <property type="entry name" value="DoxX-like_oxidoreductase"/>
</dbReference>
<proteinExistence type="inferred from homology"/>
<dbReference type="PANTHER" id="PTHR33452:SF1">
    <property type="entry name" value="INNER MEMBRANE PROTEIN YPHA-RELATED"/>
    <property type="match status" value="1"/>
</dbReference>
<keyword evidence="9" id="KW-1185">Reference proteome</keyword>
<dbReference type="PANTHER" id="PTHR33452">
    <property type="entry name" value="OXIDOREDUCTASE CATD-RELATED"/>
    <property type="match status" value="1"/>
</dbReference>
<feature type="transmembrane region" description="Helical" evidence="7">
    <location>
        <begin position="81"/>
        <end position="98"/>
    </location>
</feature>
<evidence type="ECO:0000256" key="7">
    <source>
        <dbReference type="SAM" id="Phobius"/>
    </source>
</evidence>
<evidence type="ECO:0000256" key="4">
    <source>
        <dbReference type="ARBA" id="ARBA00022692"/>
    </source>
</evidence>
<name>A0A9X2ABG6_9FLAO</name>
<evidence type="ECO:0000256" key="1">
    <source>
        <dbReference type="ARBA" id="ARBA00004651"/>
    </source>
</evidence>
<accession>A0A9X2ABG6</accession>
<evidence type="ECO:0000313" key="9">
    <source>
        <dbReference type="Proteomes" id="UP001139226"/>
    </source>
</evidence>
<dbReference type="Pfam" id="PF07681">
    <property type="entry name" value="DoxX"/>
    <property type="match status" value="1"/>
</dbReference>
<dbReference type="RefSeq" id="WP_240713247.1">
    <property type="nucleotide sequence ID" value="NZ_JAKVTV010000002.1"/>
</dbReference>
<keyword evidence="6 7" id="KW-0472">Membrane</keyword>
<feature type="transmembrane region" description="Helical" evidence="7">
    <location>
        <begin position="110"/>
        <end position="129"/>
    </location>
</feature>
<dbReference type="AlphaFoldDB" id="A0A9X2ABG6"/>
<organism evidence="8 9">
    <name type="scientific">Christiangramia lutea</name>
    <dbReference type="NCBI Taxonomy" id="1607951"/>
    <lineage>
        <taxon>Bacteria</taxon>
        <taxon>Pseudomonadati</taxon>
        <taxon>Bacteroidota</taxon>
        <taxon>Flavobacteriia</taxon>
        <taxon>Flavobacteriales</taxon>
        <taxon>Flavobacteriaceae</taxon>
        <taxon>Christiangramia</taxon>
    </lineage>
</organism>
<evidence type="ECO:0000256" key="5">
    <source>
        <dbReference type="ARBA" id="ARBA00022989"/>
    </source>
</evidence>
<gene>
    <name evidence="8" type="ORF">ML462_07805</name>
</gene>
<comment type="subcellular location">
    <subcellularLocation>
        <location evidence="1">Cell membrane</location>
        <topology evidence="1">Multi-pass membrane protein</topology>
    </subcellularLocation>
</comment>
<dbReference type="GO" id="GO:0005886">
    <property type="term" value="C:plasma membrane"/>
    <property type="evidence" value="ECO:0007669"/>
    <property type="project" value="UniProtKB-SubCell"/>
</dbReference>
<evidence type="ECO:0000256" key="6">
    <source>
        <dbReference type="ARBA" id="ARBA00023136"/>
    </source>
</evidence>
<evidence type="ECO:0000256" key="2">
    <source>
        <dbReference type="ARBA" id="ARBA00006679"/>
    </source>
</evidence>